<evidence type="ECO:0000259" key="2">
    <source>
        <dbReference type="SMART" id="SM00256"/>
    </source>
</evidence>
<dbReference type="OrthoDB" id="2251792at2759"/>
<evidence type="ECO:0000256" key="1">
    <source>
        <dbReference type="SAM" id="MobiDB-lite"/>
    </source>
</evidence>
<organism evidence="3 4">
    <name type="scientific">Circinella minor</name>
    <dbReference type="NCBI Taxonomy" id="1195481"/>
    <lineage>
        <taxon>Eukaryota</taxon>
        <taxon>Fungi</taxon>
        <taxon>Fungi incertae sedis</taxon>
        <taxon>Mucoromycota</taxon>
        <taxon>Mucoromycotina</taxon>
        <taxon>Mucoromycetes</taxon>
        <taxon>Mucorales</taxon>
        <taxon>Lichtheimiaceae</taxon>
        <taxon>Circinella</taxon>
    </lineage>
</organism>
<dbReference type="AlphaFoldDB" id="A0A8H7VPI4"/>
<reference evidence="3 4" key="1">
    <citation type="submission" date="2020-12" db="EMBL/GenBank/DDBJ databases">
        <title>Metabolic potential, ecology and presence of endohyphal bacteria is reflected in genomic diversity of Mucoromycotina.</title>
        <authorList>
            <person name="Muszewska A."/>
            <person name="Okrasinska A."/>
            <person name="Steczkiewicz K."/>
            <person name="Drgas O."/>
            <person name="Orlowska M."/>
            <person name="Perlinska-Lenart U."/>
            <person name="Aleksandrzak-Piekarczyk T."/>
            <person name="Szatraj K."/>
            <person name="Zielenkiewicz U."/>
            <person name="Pilsyk S."/>
            <person name="Malc E."/>
            <person name="Mieczkowski P."/>
            <person name="Kruszewska J.S."/>
            <person name="Biernat P."/>
            <person name="Pawlowska J."/>
        </authorList>
    </citation>
    <scope>NUCLEOTIDE SEQUENCE [LARGE SCALE GENOMIC DNA]</scope>
    <source>
        <strain evidence="3 4">CBS 142.35</strain>
    </source>
</reference>
<feature type="region of interest" description="Disordered" evidence="1">
    <location>
        <begin position="20"/>
        <end position="110"/>
    </location>
</feature>
<dbReference type="EMBL" id="JAEPRB010000015">
    <property type="protein sequence ID" value="KAG2226567.1"/>
    <property type="molecule type" value="Genomic_DNA"/>
</dbReference>
<dbReference type="Proteomes" id="UP000646827">
    <property type="component" value="Unassembled WGS sequence"/>
</dbReference>
<feature type="domain" description="F-box" evidence="2">
    <location>
        <begin position="125"/>
        <end position="165"/>
    </location>
</feature>
<name>A0A8H7VPI4_9FUNG</name>
<comment type="caution">
    <text evidence="3">The sequence shown here is derived from an EMBL/GenBank/DDBJ whole genome shotgun (WGS) entry which is preliminary data.</text>
</comment>
<keyword evidence="4" id="KW-1185">Reference proteome</keyword>
<evidence type="ECO:0000313" key="3">
    <source>
        <dbReference type="EMBL" id="KAG2226567.1"/>
    </source>
</evidence>
<feature type="compositionally biased region" description="Polar residues" evidence="1">
    <location>
        <begin position="50"/>
        <end position="64"/>
    </location>
</feature>
<dbReference type="Pfam" id="PF00646">
    <property type="entry name" value="F-box"/>
    <property type="match status" value="1"/>
</dbReference>
<feature type="compositionally biased region" description="Low complexity" evidence="1">
    <location>
        <begin position="24"/>
        <end position="43"/>
    </location>
</feature>
<dbReference type="InterPro" id="IPR001810">
    <property type="entry name" value="F-box_dom"/>
</dbReference>
<sequence length="768" mass="87856">MSSSSTRSSQRSALIVGNQSLLQNNPINDNNSNGNNDSNNTNSNKRKLQNDLSDNNDSIQVTTINSNNNNSNSDDNTFTITLTTTATSNNNTNKRQKKNKDGISSSSINDQVRSARHCGLPQPGLSFEIWKNICQHLPPSQLVTLAQVSVGMASIIRGLPIWKQIAKDADLGGTTTKGFRQTFYGVVVSISERVCERCFKKSKPTGCYASLKIYDTQNGYPIHLCFPCRKTYYTKYPESYDPSRDSAVQRPAYYLKLATQYGGRVGYEEVLRKRREISKTRNMNEKSRRDQRQNALVEKLEEHEIWYDKTSDPFTNYVVDGKPDLETTLYVLTEVAATRHERQARTDLVKERLARMNLEDHYLFGLEAVQFVKSGVPPLDELMEMIKAHAQVKQIRKGRRRVLMDRLQALVQLNEADVNSYIESKECQGYWLYGRQNLDEIIRRIAQRVDEQKIAKESRESRRQKIMNLLHDRREELENVSWYLNEERLSEYAVYQWMDINGIIRKIKYDAGQEERETRRRQELEQRLRGCGLDFDKNKSDYLEYISRGRGSVDEIVASSVEWDWVLRETKEGFNNHYKMNQNNRIDCVARALAEYISNRLMNLELGSPRNEPCTLSRPPSSLWNQIDRITPEEWRKHAKKCMVDGLLLNDDATETILHGILSNQYAAIITNQMLSTAMNRGAAFIASNTATSHIPLNNNHSFVPVSSSSTTTTTTTAVTQVAELNSSPAIPLFSVALRDMLGGEENFDNFLEGSRAEIIRLVRTKLL</sequence>
<gene>
    <name evidence="3" type="ORF">INT45_005053</name>
</gene>
<feature type="compositionally biased region" description="Low complexity" evidence="1">
    <location>
        <begin position="65"/>
        <end position="93"/>
    </location>
</feature>
<proteinExistence type="predicted"/>
<dbReference type="PANTHER" id="PTHR42264">
    <property type="entry name" value="EPHRIN_REC_LIKE DOMAIN-CONTAINING PROTEIN"/>
    <property type="match status" value="1"/>
</dbReference>
<accession>A0A8H7VPI4</accession>
<protein>
    <recommendedName>
        <fullName evidence="2">F-box domain-containing protein</fullName>
    </recommendedName>
</protein>
<evidence type="ECO:0000313" key="4">
    <source>
        <dbReference type="Proteomes" id="UP000646827"/>
    </source>
</evidence>
<dbReference type="SMART" id="SM00256">
    <property type="entry name" value="FBOX"/>
    <property type="match status" value="1"/>
</dbReference>